<evidence type="ECO:0000256" key="4">
    <source>
        <dbReference type="ARBA" id="ARBA00023163"/>
    </source>
</evidence>
<keyword evidence="3" id="KW-0731">Sigma factor</keyword>
<dbReference type="STRING" id="684065.SAMN05421738_10968"/>
<name>A0A1I4XLY6_9FLAO</name>
<dbReference type="Gene3D" id="1.10.10.10">
    <property type="entry name" value="Winged helix-like DNA-binding domain superfamily/Winged helix DNA-binding domain"/>
    <property type="match status" value="1"/>
</dbReference>
<dbReference type="EMBL" id="FOUZ01000009">
    <property type="protein sequence ID" value="SFN26443.1"/>
    <property type="molecule type" value="Genomic_DNA"/>
</dbReference>
<feature type="domain" description="RNA polymerase sigma-70 region 2" evidence="5">
    <location>
        <begin position="30"/>
        <end position="96"/>
    </location>
</feature>
<keyword evidence="2" id="KW-0805">Transcription regulation</keyword>
<dbReference type="InterPro" id="IPR039425">
    <property type="entry name" value="RNA_pol_sigma-70-like"/>
</dbReference>
<dbReference type="PANTHER" id="PTHR43133">
    <property type="entry name" value="RNA POLYMERASE ECF-TYPE SIGMA FACTO"/>
    <property type="match status" value="1"/>
</dbReference>
<evidence type="ECO:0000256" key="1">
    <source>
        <dbReference type="ARBA" id="ARBA00010641"/>
    </source>
</evidence>
<reference evidence="8" key="1">
    <citation type="submission" date="2016-10" db="EMBL/GenBank/DDBJ databases">
        <authorList>
            <person name="Varghese N."/>
            <person name="Submissions S."/>
        </authorList>
    </citation>
    <scope>NUCLEOTIDE SEQUENCE [LARGE SCALE GENOMIC DNA]</scope>
    <source>
        <strain evidence="8">XJ109</strain>
    </source>
</reference>
<dbReference type="InterPro" id="IPR014284">
    <property type="entry name" value="RNA_pol_sigma-70_dom"/>
</dbReference>
<keyword evidence="8" id="KW-1185">Reference proteome</keyword>
<dbReference type="SUPFAM" id="SSF88659">
    <property type="entry name" value="Sigma3 and sigma4 domains of RNA polymerase sigma factors"/>
    <property type="match status" value="1"/>
</dbReference>
<protein>
    <submittedName>
        <fullName evidence="7">RNA polymerase sigma-70 factor, ECF subfamily</fullName>
    </submittedName>
</protein>
<feature type="domain" description="RNA polymerase sigma factor 70 region 4 type 2" evidence="6">
    <location>
        <begin position="124"/>
        <end position="175"/>
    </location>
</feature>
<dbReference type="SUPFAM" id="SSF88946">
    <property type="entry name" value="Sigma2 domain of RNA polymerase sigma factors"/>
    <property type="match status" value="1"/>
</dbReference>
<dbReference type="InterPro" id="IPR007627">
    <property type="entry name" value="RNA_pol_sigma70_r2"/>
</dbReference>
<dbReference type="GO" id="GO:0006352">
    <property type="term" value="P:DNA-templated transcription initiation"/>
    <property type="evidence" value="ECO:0007669"/>
    <property type="project" value="InterPro"/>
</dbReference>
<dbReference type="RefSeq" id="WP_092908493.1">
    <property type="nucleotide sequence ID" value="NZ_FOUZ01000009.1"/>
</dbReference>
<evidence type="ECO:0000259" key="6">
    <source>
        <dbReference type="Pfam" id="PF08281"/>
    </source>
</evidence>
<dbReference type="GO" id="GO:0003677">
    <property type="term" value="F:DNA binding"/>
    <property type="evidence" value="ECO:0007669"/>
    <property type="project" value="InterPro"/>
</dbReference>
<dbReference type="OrthoDB" id="1056775at2"/>
<sequence length="191" mass="22672">MNLFVLNRKSKEELLVDRLKKNDALAQKELYQQSSKKMLSVCRSYIEDMHYAEDCMINGFCKVFNHIQKFQNKGSFEGWVRRIMVNECLTFLRSNKTLIYVDDNRIADYDEVDDEVDNEWLDFNVQEVLDQLSEPYRLVFNLHILEDYSHQEIAEMLNISVSTSKTQLFRAKAKLKEIVLSQKKKRNEKEG</sequence>
<evidence type="ECO:0000256" key="3">
    <source>
        <dbReference type="ARBA" id="ARBA00023082"/>
    </source>
</evidence>
<evidence type="ECO:0000313" key="7">
    <source>
        <dbReference type="EMBL" id="SFN26443.1"/>
    </source>
</evidence>
<accession>A0A1I4XLY6</accession>
<evidence type="ECO:0000259" key="5">
    <source>
        <dbReference type="Pfam" id="PF04542"/>
    </source>
</evidence>
<dbReference type="InterPro" id="IPR013249">
    <property type="entry name" value="RNA_pol_sigma70_r4_t2"/>
</dbReference>
<dbReference type="PANTHER" id="PTHR43133:SF46">
    <property type="entry name" value="RNA POLYMERASE SIGMA-70 FACTOR ECF SUBFAMILY"/>
    <property type="match status" value="1"/>
</dbReference>
<dbReference type="Pfam" id="PF08281">
    <property type="entry name" value="Sigma70_r4_2"/>
    <property type="match status" value="1"/>
</dbReference>
<dbReference type="AlphaFoldDB" id="A0A1I4XLY6"/>
<dbReference type="Gene3D" id="1.10.1740.10">
    <property type="match status" value="1"/>
</dbReference>
<dbReference type="CDD" id="cd06171">
    <property type="entry name" value="Sigma70_r4"/>
    <property type="match status" value="1"/>
</dbReference>
<organism evidence="7 8">
    <name type="scientific">Algoriella xinjiangensis</name>
    <dbReference type="NCBI Taxonomy" id="684065"/>
    <lineage>
        <taxon>Bacteria</taxon>
        <taxon>Pseudomonadati</taxon>
        <taxon>Bacteroidota</taxon>
        <taxon>Flavobacteriia</taxon>
        <taxon>Flavobacteriales</taxon>
        <taxon>Weeksellaceae</taxon>
        <taxon>Algoriella</taxon>
    </lineage>
</organism>
<dbReference type="InterPro" id="IPR036388">
    <property type="entry name" value="WH-like_DNA-bd_sf"/>
</dbReference>
<proteinExistence type="inferred from homology"/>
<dbReference type="GO" id="GO:0016987">
    <property type="term" value="F:sigma factor activity"/>
    <property type="evidence" value="ECO:0007669"/>
    <property type="project" value="UniProtKB-KW"/>
</dbReference>
<evidence type="ECO:0000256" key="2">
    <source>
        <dbReference type="ARBA" id="ARBA00023015"/>
    </source>
</evidence>
<gene>
    <name evidence="7" type="ORF">SAMN05421738_10968</name>
</gene>
<dbReference type="NCBIfam" id="TIGR02937">
    <property type="entry name" value="sigma70-ECF"/>
    <property type="match status" value="1"/>
</dbReference>
<dbReference type="InterPro" id="IPR013325">
    <property type="entry name" value="RNA_pol_sigma_r2"/>
</dbReference>
<comment type="similarity">
    <text evidence="1">Belongs to the sigma-70 factor family. ECF subfamily.</text>
</comment>
<dbReference type="InterPro" id="IPR013324">
    <property type="entry name" value="RNA_pol_sigma_r3/r4-like"/>
</dbReference>
<dbReference type="Pfam" id="PF04542">
    <property type="entry name" value="Sigma70_r2"/>
    <property type="match status" value="1"/>
</dbReference>
<dbReference type="Proteomes" id="UP000199149">
    <property type="component" value="Unassembled WGS sequence"/>
</dbReference>
<evidence type="ECO:0000313" key="8">
    <source>
        <dbReference type="Proteomes" id="UP000199149"/>
    </source>
</evidence>
<keyword evidence="4" id="KW-0804">Transcription</keyword>